<evidence type="ECO:0000313" key="17">
    <source>
        <dbReference type="EMBL" id="MBB6213976.1"/>
    </source>
</evidence>
<dbReference type="SMART" id="SM00388">
    <property type="entry name" value="HisKA"/>
    <property type="match status" value="1"/>
</dbReference>
<accession>A0A841KKV4</accession>
<dbReference type="GO" id="GO:0005886">
    <property type="term" value="C:plasma membrane"/>
    <property type="evidence" value="ECO:0007669"/>
    <property type="project" value="UniProtKB-SubCell"/>
</dbReference>
<keyword evidence="5" id="KW-0597">Phosphoprotein</keyword>
<dbReference type="InterPro" id="IPR036097">
    <property type="entry name" value="HisK_dim/P_sf"/>
</dbReference>
<feature type="transmembrane region" description="Helical" evidence="14">
    <location>
        <begin position="172"/>
        <end position="192"/>
    </location>
</feature>
<dbReference type="SUPFAM" id="SSF55874">
    <property type="entry name" value="ATPase domain of HSP90 chaperone/DNA topoisomerase II/histidine kinase"/>
    <property type="match status" value="1"/>
</dbReference>
<keyword evidence="18" id="KW-1185">Reference proteome</keyword>
<evidence type="ECO:0000259" key="15">
    <source>
        <dbReference type="PROSITE" id="PS50109"/>
    </source>
</evidence>
<dbReference type="SUPFAM" id="SSF47384">
    <property type="entry name" value="Homodimeric domain of signal transducing histidine kinase"/>
    <property type="match status" value="1"/>
</dbReference>
<dbReference type="PANTHER" id="PTHR45528:SF1">
    <property type="entry name" value="SENSOR HISTIDINE KINASE CPXA"/>
    <property type="match status" value="1"/>
</dbReference>
<dbReference type="InterPro" id="IPR003594">
    <property type="entry name" value="HATPase_dom"/>
</dbReference>
<evidence type="ECO:0000256" key="9">
    <source>
        <dbReference type="ARBA" id="ARBA00022777"/>
    </source>
</evidence>
<dbReference type="SMART" id="SM00304">
    <property type="entry name" value="HAMP"/>
    <property type="match status" value="1"/>
</dbReference>
<dbReference type="PANTHER" id="PTHR45528">
    <property type="entry name" value="SENSOR HISTIDINE KINASE CPXA"/>
    <property type="match status" value="1"/>
</dbReference>
<keyword evidence="7 14" id="KW-0812">Transmembrane</keyword>
<dbReference type="InterPro" id="IPR003661">
    <property type="entry name" value="HisK_dim/P_dom"/>
</dbReference>
<name>A0A841KKV4_9FIRM</name>
<dbReference type="FunFam" id="1.10.287.130:FF:000001">
    <property type="entry name" value="Two-component sensor histidine kinase"/>
    <property type="match status" value="1"/>
</dbReference>
<evidence type="ECO:0000313" key="18">
    <source>
        <dbReference type="Proteomes" id="UP000579281"/>
    </source>
</evidence>
<feature type="domain" description="Histidine kinase" evidence="15">
    <location>
        <begin position="253"/>
        <end position="465"/>
    </location>
</feature>
<sequence length="465" mass="52345">MESGTMRSIKKRLAFDFMLVILISVIILELILIGFVKHYYYASVEDVLTNQIMMSSQFYSRYFTNTTLEDNVLDNVDVFWKQTSAQVQIINPDGKVLMDSIGLSIKKPIDSNDFKKAMEGEKGTWVGPVDYDDASVMMVSYPLKSEEKIIGVIRFITSLREADARIQRISEIFIGIGLLVILISGAVSFVLANSIIGPIQEVTQAAEKMAGGNFRVRSQKQFDDEIGKLSDTLNYMAGEIIKKDELKNDFISSVSHEIRTPLTAIKGWAIVLNKGEIRDQETIQEGLSIIEKESERLTAMVEELLDFSKFASGKITLNKEETHIEEVIQYIVNYMAPRAERDEIDFVVECEKMLPVLWLDENRAKQVLINVLDNAFKFTDPGGKVYLSVREESGFMLITVKDYGCGISEEDLPKVKEKFYKGKSSKSQNGIGLSVCDEIMALHQGDLEILSELGAGTTVRIRFPI</sequence>
<evidence type="ECO:0000256" key="6">
    <source>
        <dbReference type="ARBA" id="ARBA00022679"/>
    </source>
</evidence>
<dbReference type="InterPro" id="IPR029151">
    <property type="entry name" value="Sensor-like_sf"/>
</dbReference>
<dbReference type="InterPro" id="IPR036890">
    <property type="entry name" value="HATPase_C_sf"/>
</dbReference>
<dbReference type="Pfam" id="PF00512">
    <property type="entry name" value="HisKA"/>
    <property type="match status" value="1"/>
</dbReference>
<dbReference type="CDD" id="cd06225">
    <property type="entry name" value="HAMP"/>
    <property type="match status" value="1"/>
</dbReference>
<dbReference type="Gene3D" id="1.10.287.130">
    <property type="match status" value="1"/>
</dbReference>
<dbReference type="Gene3D" id="3.30.565.10">
    <property type="entry name" value="Histidine kinase-like ATPase, C-terminal domain"/>
    <property type="match status" value="1"/>
</dbReference>
<keyword evidence="8" id="KW-0547">Nucleotide-binding</keyword>
<comment type="catalytic activity">
    <reaction evidence="1">
        <text>ATP + protein L-histidine = ADP + protein N-phospho-L-histidine.</text>
        <dbReference type="EC" id="2.7.13.3"/>
    </reaction>
</comment>
<comment type="subcellular location">
    <subcellularLocation>
        <location evidence="2">Cell membrane</location>
        <topology evidence="2">Multi-pass membrane protein</topology>
    </subcellularLocation>
</comment>
<evidence type="ECO:0000256" key="11">
    <source>
        <dbReference type="ARBA" id="ARBA00022989"/>
    </source>
</evidence>
<dbReference type="PROSITE" id="PS50885">
    <property type="entry name" value="HAMP"/>
    <property type="match status" value="1"/>
</dbReference>
<evidence type="ECO:0000256" key="12">
    <source>
        <dbReference type="ARBA" id="ARBA00023012"/>
    </source>
</evidence>
<dbReference type="EMBL" id="JACHEN010000001">
    <property type="protein sequence ID" value="MBB6213976.1"/>
    <property type="molecule type" value="Genomic_DNA"/>
</dbReference>
<dbReference type="AlphaFoldDB" id="A0A841KKV4"/>
<keyword evidence="13 14" id="KW-0472">Membrane</keyword>
<evidence type="ECO:0000259" key="16">
    <source>
        <dbReference type="PROSITE" id="PS50885"/>
    </source>
</evidence>
<organism evidence="17 18">
    <name type="scientific">Anaerosolibacter carboniphilus</name>
    <dbReference type="NCBI Taxonomy" id="1417629"/>
    <lineage>
        <taxon>Bacteria</taxon>
        <taxon>Bacillati</taxon>
        <taxon>Bacillota</taxon>
        <taxon>Clostridia</taxon>
        <taxon>Peptostreptococcales</taxon>
        <taxon>Thermotaleaceae</taxon>
        <taxon>Anaerosolibacter</taxon>
    </lineage>
</organism>
<dbReference type="SUPFAM" id="SSF103190">
    <property type="entry name" value="Sensory domain-like"/>
    <property type="match status" value="1"/>
</dbReference>
<keyword evidence="12" id="KW-0902">Two-component regulatory system</keyword>
<evidence type="ECO:0000256" key="4">
    <source>
        <dbReference type="ARBA" id="ARBA00022475"/>
    </source>
</evidence>
<evidence type="ECO:0000256" key="1">
    <source>
        <dbReference type="ARBA" id="ARBA00000085"/>
    </source>
</evidence>
<feature type="transmembrane region" description="Helical" evidence="14">
    <location>
        <begin position="13"/>
        <end position="36"/>
    </location>
</feature>
<dbReference type="InterPro" id="IPR004358">
    <property type="entry name" value="Sig_transdc_His_kin-like_C"/>
</dbReference>
<dbReference type="SMART" id="SM00387">
    <property type="entry name" value="HATPase_c"/>
    <property type="match status" value="1"/>
</dbReference>
<feature type="domain" description="HAMP" evidence="16">
    <location>
        <begin position="193"/>
        <end position="245"/>
    </location>
</feature>
<dbReference type="InterPro" id="IPR050398">
    <property type="entry name" value="HssS/ArlS-like"/>
</dbReference>
<evidence type="ECO:0000256" key="10">
    <source>
        <dbReference type="ARBA" id="ARBA00022840"/>
    </source>
</evidence>
<dbReference type="Gene3D" id="3.30.450.20">
    <property type="entry name" value="PAS domain"/>
    <property type="match status" value="1"/>
</dbReference>
<evidence type="ECO:0000256" key="7">
    <source>
        <dbReference type="ARBA" id="ARBA00022692"/>
    </source>
</evidence>
<dbReference type="InterPro" id="IPR003660">
    <property type="entry name" value="HAMP_dom"/>
</dbReference>
<dbReference type="GO" id="GO:0005524">
    <property type="term" value="F:ATP binding"/>
    <property type="evidence" value="ECO:0007669"/>
    <property type="project" value="UniProtKB-KW"/>
</dbReference>
<evidence type="ECO:0000256" key="2">
    <source>
        <dbReference type="ARBA" id="ARBA00004651"/>
    </source>
</evidence>
<evidence type="ECO:0000256" key="13">
    <source>
        <dbReference type="ARBA" id="ARBA00023136"/>
    </source>
</evidence>
<keyword evidence="9 17" id="KW-0418">Kinase</keyword>
<keyword evidence="11 14" id="KW-1133">Transmembrane helix</keyword>
<evidence type="ECO:0000256" key="14">
    <source>
        <dbReference type="SAM" id="Phobius"/>
    </source>
</evidence>
<dbReference type="CDD" id="cd00082">
    <property type="entry name" value="HisKA"/>
    <property type="match status" value="1"/>
</dbReference>
<proteinExistence type="predicted"/>
<evidence type="ECO:0000256" key="3">
    <source>
        <dbReference type="ARBA" id="ARBA00012438"/>
    </source>
</evidence>
<dbReference type="InterPro" id="IPR005467">
    <property type="entry name" value="His_kinase_dom"/>
</dbReference>
<dbReference type="FunFam" id="3.30.565.10:FF:000006">
    <property type="entry name" value="Sensor histidine kinase WalK"/>
    <property type="match status" value="1"/>
</dbReference>
<keyword evidence="4" id="KW-1003">Cell membrane</keyword>
<comment type="caution">
    <text evidence="17">The sequence shown here is derived from an EMBL/GenBank/DDBJ whole genome shotgun (WGS) entry which is preliminary data.</text>
</comment>
<dbReference type="Pfam" id="PF00672">
    <property type="entry name" value="HAMP"/>
    <property type="match status" value="1"/>
</dbReference>
<dbReference type="PRINTS" id="PR00344">
    <property type="entry name" value="BCTRLSENSOR"/>
</dbReference>
<dbReference type="EC" id="2.7.13.3" evidence="3"/>
<dbReference type="Pfam" id="PF02518">
    <property type="entry name" value="HATPase_c"/>
    <property type="match status" value="1"/>
</dbReference>
<keyword evidence="10" id="KW-0067">ATP-binding</keyword>
<reference evidence="17 18" key="1">
    <citation type="submission" date="2020-08" db="EMBL/GenBank/DDBJ databases">
        <title>Genomic Encyclopedia of Type Strains, Phase IV (KMG-IV): sequencing the most valuable type-strain genomes for metagenomic binning, comparative biology and taxonomic classification.</title>
        <authorList>
            <person name="Goeker M."/>
        </authorList>
    </citation>
    <scope>NUCLEOTIDE SEQUENCE [LARGE SCALE GENOMIC DNA]</scope>
    <source>
        <strain evidence="17 18">DSM 103526</strain>
    </source>
</reference>
<protein>
    <recommendedName>
        <fullName evidence="3">histidine kinase</fullName>
        <ecNumber evidence="3">2.7.13.3</ecNumber>
    </recommendedName>
</protein>
<evidence type="ECO:0000256" key="8">
    <source>
        <dbReference type="ARBA" id="ARBA00022741"/>
    </source>
</evidence>
<keyword evidence="6" id="KW-0808">Transferase</keyword>
<dbReference type="Proteomes" id="UP000579281">
    <property type="component" value="Unassembled WGS sequence"/>
</dbReference>
<evidence type="ECO:0000256" key="5">
    <source>
        <dbReference type="ARBA" id="ARBA00022553"/>
    </source>
</evidence>
<dbReference type="PROSITE" id="PS50109">
    <property type="entry name" value="HIS_KIN"/>
    <property type="match status" value="1"/>
</dbReference>
<dbReference type="SUPFAM" id="SSF158472">
    <property type="entry name" value="HAMP domain-like"/>
    <property type="match status" value="1"/>
</dbReference>
<dbReference type="Gene3D" id="1.10.8.500">
    <property type="entry name" value="HAMP domain in histidine kinase"/>
    <property type="match status" value="1"/>
</dbReference>
<gene>
    <name evidence="17" type="ORF">HNQ80_000045</name>
</gene>
<dbReference type="GO" id="GO:0000155">
    <property type="term" value="F:phosphorelay sensor kinase activity"/>
    <property type="evidence" value="ECO:0007669"/>
    <property type="project" value="InterPro"/>
</dbReference>
<dbReference type="RefSeq" id="WP_243182857.1">
    <property type="nucleotide sequence ID" value="NZ_JACHEN010000001.1"/>
</dbReference>